<dbReference type="Pfam" id="PF05359">
    <property type="entry name" value="DUF748"/>
    <property type="match status" value="1"/>
</dbReference>
<feature type="transmembrane region" description="Helical" evidence="1">
    <location>
        <begin position="6"/>
        <end position="26"/>
    </location>
</feature>
<evidence type="ECO:0000256" key="1">
    <source>
        <dbReference type="SAM" id="Phobius"/>
    </source>
</evidence>
<gene>
    <name evidence="2" type="ORF">QWI16_08400</name>
</gene>
<evidence type="ECO:0008006" key="4">
    <source>
        <dbReference type="Google" id="ProtNLM"/>
    </source>
</evidence>
<organism evidence="2 3">
    <name type="scientific">Gilvimarinus algae</name>
    <dbReference type="NCBI Taxonomy" id="3058037"/>
    <lineage>
        <taxon>Bacteria</taxon>
        <taxon>Pseudomonadati</taxon>
        <taxon>Pseudomonadota</taxon>
        <taxon>Gammaproteobacteria</taxon>
        <taxon>Cellvibrionales</taxon>
        <taxon>Cellvibrionaceae</taxon>
        <taxon>Gilvimarinus</taxon>
    </lineage>
</organism>
<keyword evidence="1" id="KW-1133">Transmembrane helix</keyword>
<dbReference type="InterPro" id="IPR008023">
    <property type="entry name" value="DUF748"/>
</dbReference>
<dbReference type="EMBL" id="JAULRT010000052">
    <property type="protein sequence ID" value="MDO3382194.1"/>
    <property type="molecule type" value="Genomic_DNA"/>
</dbReference>
<evidence type="ECO:0000313" key="2">
    <source>
        <dbReference type="EMBL" id="MDO3382194.1"/>
    </source>
</evidence>
<sequence length="251" mass="27692">MKALKIVLIVLLVIVLLIGGGIFLLVKNLDGLVARVIESVGTEVLQTEVSLDSVNFELDKGRGELHGLSIANYPGFEQPTLFKLNQIALQIEPSSVNSQVVVIDEILVDGAHLTVEHTGVAKTNIQTLIDTVKRGSTQTSESKNSTQEPRFMVEKLSFTDISMDVISPQLENRTVTLQDIQRENLGTREQGLTGPELVEAVIQPIIDRAKAELEGEVRARATEEALKAIDKNLSEEDKEKLNQYKDLLKQQ</sequence>
<accession>A0ABT8TFA1</accession>
<comment type="caution">
    <text evidence="2">The sequence shown here is derived from an EMBL/GenBank/DDBJ whole genome shotgun (WGS) entry which is preliminary data.</text>
</comment>
<evidence type="ECO:0000313" key="3">
    <source>
        <dbReference type="Proteomes" id="UP001168380"/>
    </source>
</evidence>
<dbReference type="RefSeq" id="WP_302712354.1">
    <property type="nucleotide sequence ID" value="NZ_JAULRT010000052.1"/>
</dbReference>
<keyword evidence="1" id="KW-0472">Membrane</keyword>
<name>A0ABT8TFA1_9GAMM</name>
<reference evidence="2" key="1">
    <citation type="submission" date="2023-07" db="EMBL/GenBank/DDBJ databases">
        <title>Gilvimarinus algae sp. nov., isolated from the surface of Kelp.</title>
        <authorList>
            <person name="Sun Y.Y."/>
            <person name="Gong Y."/>
            <person name="Du Z.J."/>
        </authorList>
    </citation>
    <scope>NUCLEOTIDE SEQUENCE</scope>
    <source>
        <strain evidence="2">SDUM040014</strain>
    </source>
</reference>
<protein>
    <recommendedName>
        <fullName evidence="4">AsmA domain-containing protein</fullName>
    </recommendedName>
</protein>
<dbReference type="Proteomes" id="UP001168380">
    <property type="component" value="Unassembled WGS sequence"/>
</dbReference>
<keyword evidence="3" id="KW-1185">Reference proteome</keyword>
<proteinExistence type="predicted"/>
<keyword evidence="1" id="KW-0812">Transmembrane</keyword>